<keyword evidence="7 8" id="KW-0472">Membrane</keyword>
<evidence type="ECO:0000313" key="10">
    <source>
        <dbReference type="EMBL" id="KAF0712788.1"/>
    </source>
</evidence>
<reference evidence="10" key="2">
    <citation type="submission" date="2019-06" db="EMBL/GenBank/DDBJ databases">
        <title>Genomics analysis of Aphanomyces spp. identifies a new class of oomycete effector associated with host adaptation.</title>
        <authorList>
            <person name="Gaulin E."/>
        </authorList>
    </citation>
    <scope>NUCLEOTIDE SEQUENCE</scope>
    <source>
        <strain evidence="10">CBS 578.67</strain>
    </source>
</reference>
<feature type="transmembrane region" description="Helical" evidence="8">
    <location>
        <begin position="76"/>
        <end position="96"/>
    </location>
</feature>
<accession>A0A485KE82</accession>
<dbReference type="PANTHER" id="PTHR22911">
    <property type="entry name" value="ACYL-MALONYL CONDENSING ENZYME-RELATED"/>
    <property type="match status" value="1"/>
</dbReference>
<dbReference type="InterPro" id="IPR000620">
    <property type="entry name" value="EamA_dom"/>
</dbReference>
<dbReference type="EMBL" id="CAADRA010001186">
    <property type="protein sequence ID" value="VFT81757.1"/>
    <property type="molecule type" value="Genomic_DNA"/>
</dbReference>
<dbReference type="PANTHER" id="PTHR22911:SF137">
    <property type="entry name" value="SOLUTE CARRIER FAMILY 35 MEMBER G2-RELATED"/>
    <property type="match status" value="1"/>
</dbReference>
<evidence type="ECO:0000256" key="8">
    <source>
        <dbReference type="SAM" id="Phobius"/>
    </source>
</evidence>
<sequence length="369" mass="40480">MVEPNPSKGVAFCMLTNLIWGVVPIYWKQLNHVPYLQLLCHRIVWALPTLLLFLLATRQLHVLHHALCDWNLVLRYASSSLLLGASLFTTLWAVNAGHIVDLSLAFFVFPLLNVLLGIVFLGERLRRYQWVAVGCATIGVLVVGISYGHVPWIALGIGFIFSIYGLVKKLAPLDPVTGVTIELTLLAIPAAVYLVACRSVFGHDNLTTDLLLVGAGVFPTAIPYVLFSAAAQHISMTWLGVLQYIQPSIQFCIGVYLYNEPFTTAKLVGFILVWVALVMFTIESILWHRHKTASLASNVVDEIQVVVKSPVGSELCDGAREGAIFFHLSKNHVWHGIATPKSTSQGTSVVSSPRSSFLTNDATFVGECT</sequence>
<evidence type="ECO:0000256" key="6">
    <source>
        <dbReference type="ARBA" id="ARBA00022989"/>
    </source>
</evidence>
<dbReference type="NCBIfam" id="TIGR00688">
    <property type="entry name" value="rarD"/>
    <property type="match status" value="1"/>
</dbReference>
<evidence type="ECO:0000256" key="7">
    <source>
        <dbReference type="ARBA" id="ARBA00023136"/>
    </source>
</evidence>
<proteinExistence type="inferred from homology"/>
<dbReference type="Proteomes" id="UP000332933">
    <property type="component" value="Unassembled WGS sequence"/>
</dbReference>
<dbReference type="EMBL" id="VJMH01001186">
    <property type="protein sequence ID" value="KAF0712788.1"/>
    <property type="molecule type" value="Genomic_DNA"/>
</dbReference>
<comment type="similarity">
    <text evidence="2">Belongs to the EamA transporter family.</text>
</comment>
<dbReference type="SUPFAM" id="SSF103481">
    <property type="entry name" value="Multidrug resistance efflux transporter EmrE"/>
    <property type="match status" value="2"/>
</dbReference>
<keyword evidence="6 8" id="KW-1133">Transmembrane helix</keyword>
<organism evidence="11 12">
    <name type="scientific">Aphanomyces stellatus</name>
    <dbReference type="NCBI Taxonomy" id="120398"/>
    <lineage>
        <taxon>Eukaryota</taxon>
        <taxon>Sar</taxon>
        <taxon>Stramenopiles</taxon>
        <taxon>Oomycota</taxon>
        <taxon>Saprolegniomycetes</taxon>
        <taxon>Saprolegniales</taxon>
        <taxon>Verrucalvaceae</taxon>
        <taxon>Aphanomyces</taxon>
    </lineage>
</organism>
<evidence type="ECO:0000256" key="2">
    <source>
        <dbReference type="ARBA" id="ARBA00007362"/>
    </source>
</evidence>
<feature type="transmembrane region" description="Helical" evidence="8">
    <location>
        <begin position="179"/>
        <end position="201"/>
    </location>
</feature>
<feature type="transmembrane region" description="Helical" evidence="8">
    <location>
        <begin position="207"/>
        <end position="226"/>
    </location>
</feature>
<dbReference type="InterPro" id="IPR004626">
    <property type="entry name" value="RarD"/>
</dbReference>
<evidence type="ECO:0000259" key="9">
    <source>
        <dbReference type="Pfam" id="PF00892"/>
    </source>
</evidence>
<dbReference type="AlphaFoldDB" id="A0A485KE82"/>
<feature type="transmembrane region" description="Helical" evidence="8">
    <location>
        <begin position="264"/>
        <end position="287"/>
    </location>
</feature>
<evidence type="ECO:0000256" key="1">
    <source>
        <dbReference type="ARBA" id="ARBA00004651"/>
    </source>
</evidence>
<dbReference type="GO" id="GO:0005886">
    <property type="term" value="C:plasma membrane"/>
    <property type="evidence" value="ECO:0007669"/>
    <property type="project" value="UniProtKB-SubCell"/>
</dbReference>
<evidence type="ECO:0000313" key="11">
    <source>
        <dbReference type="EMBL" id="VFT81757.1"/>
    </source>
</evidence>
<feature type="domain" description="EamA" evidence="9">
    <location>
        <begin position="8"/>
        <end position="143"/>
    </location>
</feature>
<name>A0A485KE82_9STRA</name>
<evidence type="ECO:0000256" key="3">
    <source>
        <dbReference type="ARBA" id="ARBA00022448"/>
    </source>
</evidence>
<protein>
    <submittedName>
        <fullName evidence="11">Aste57867_4654 protein</fullName>
    </submittedName>
</protein>
<evidence type="ECO:0000313" key="12">
    <source>
        <dbReference type="Proteomes" id="UP000332933"/>
    </source>
</evidence>
<evidence type="ECO:0000256" key="5">
    <source>
        <dbReference type="ARBA" id="ARBA00022692"/>
    </source>
</evidence>
<feature type="transmembrane region" description="Helical" evidence="8">
    <location>
        <begin position="9"/>
        <end position="27"/>
    </location>
</feature>
<keyword evidence="3" id="KW-0813">Transport</keyword>
<keyword evidence="5 8" id="KW-0812">Transmembrane</keyword>
<keyword evidence="12" id="KW-1185">Reference proteome</keyword>
<evidence type="ECO:0000256" key="4">
    <source>
        <dbReference type="ARBA" id="ARBA00022475"/>
    </source>
</evidence>
<dbReference type="InterPro" id="IPR037185">
    <property type="entry name" value="EmrE-like"/>
</dbReference>
<feature type="transmembrane region" description="Helical" evidence="8">
    <location>
        <begin position="238"/>
        <end position="258"/>
    </location>
</feature>
<feature type="transmembrane region" description="Helical" evidence="8">
    <location>
        <begin position="33"/>
        <end position="55"/>
    </location>
</feature>
<feature type="transmembrane region" description="Helical" evidence="8">
    <location>
        <begin position="102"/>
        <end position="121"/>
    </location>
</feature>
<reference evidence="11 12" key="1">
    <citation type="submission" date="2019-03" db="EMBL/GenBank/DDBJ databases">
        <authorList>
            <person name="Gaulin E."/>
            <person name="Dumas B."/>
        </authorList>
    </citation>
    <scope>NUCLEOTIDE SEQUENCE [LARGE SCALE GENOMIC DNA]</scope>
    <source>
        <strain evidence="11">CBS 568.67</strain>
    </source>
</reference>
<dbReference type="Pfam" id="PF00892">
    <property type="entry name" value="EamA"/>
    <property type="match status" value="2"/>
</dbReference>
<gene>
    <name evidence="11" type="primary">Aste57867_4654</name>
    <name evidence="10" type="ORF">As57867_004641</name>
    <name evidence="11" type="ORF">ASTE57867_4654</name>
</gene>
<feature type="domain" description="EamA" evidence="9">
    <location>
        <begin position="153"/>
        <end position="280"/>
    </location>
</feature>
<comment type="subcellular location">
    <subcellularLocation>
        <location evidence="1">Cell membrane</location>
        <topology evidence="1">Multi-pass membrane protein</topology>
    </subcellularLocation>
</comment>
<keyword evidence="4" id="KW-1003">Cell membrane</keyword>
<dbReference type="OrthoDB" id="64403at2759"/>